<dbReference type="OMA" id="DYEIADR"/>
<keyword evidence="10 15" id="KW-0067">ATP-binding</keyword>
<dbReference type="InterPro" id="IPR011761">
    <property type="entry name" value="ATP-grasp"/>
</dbReference>
<comment type="pathway">
    <text evidence="2">Amino-acid biosynthesis; L-arginine biosynthesis.</text>
</comment>
<keyword evidence="11" id="KW-0460">Magnesium</keyword>
<keyword evidence="7" id="KW-0479">Metal-binding</keyword>
<dbReference type="PRINTS" id="PR00096">
    <property type="entry name" value="GATASE"/>
</dbReference>
<dbReference type="NCBIfam" id="NF003671">
    <property type="entry name" value="PRK05294.1"/>
    <property type="match status" value="1"/>
</dbReference>
<dbReference type="PROSITE" id="PS51273">
    <property type="entry name" value="GATASE_TYPE_1"/>
    <property type="match status" value="1"/>
</dbReference>
<gene>
    <name evidence="18" type="primary">PYR1-3</name>
    <name evidence="18" type="ORF">Esi_0214_0003</name>
</gene>
<dbReference type="InterPro" id="IPR036897">
    <property type="entry name" value="CarbamoylP_synth_lsu_oligo_sf"/>
</dbReference>
<dbReference type="Gene3D" id="3.40.50.20">
    <property type="match status" value="2"/>
</dbReference>
<dbReference type="eggNOG" id="KOG0370">
    <property type="taxonomic scope" value="Eukaryota"/>
</dbReference>
<accession>D7FRF3</accession>
<keyword evidence="13" id="KW-0464">Manganese</keyword>
<dbReference type="InterPro" id="IPR006275">
    <property type="entry name" value="CPSase_lsu"/>
</dbReference>
<sequence length="1331" mass="145459">MPGVEFDDPNLRNLVEEVSLKEVRVFNPGMETNIIAFDCGMKANIIRYFVTEQKVTFTVVPFDYDLEANPNNVEYHGVFISNGPGDPTMCTSTIKSLKWLMKKAADGEKPVPIFGICLGNQLLALAAGAKTFKMKFGNRGMNQPCIDMRTAKCYITPQNHGFAVDPSTLPDGWKTLFSNANDNTNEGVIHQTEPWSSVQFHPEAAGGPMDTAFLFEGFINAVKGYAPKLALLEPHIFEMRNIKKVLMLGSGGLSIGQAGEFDYSGSQAIKALKEEGIEVVLVNPNIATVQTSKNLGGASPDRTYFLPVTPEIVESVIIKEKPDGVLVSMGGQTALNCGVELHNAGIFEKHNVRVLGTQIPVIMATEDRDVFAQKLREINENLAQSICASTMDEALAAAEKIGYPVLIRAAYALGGLGSGFAENEAEFRLQASKGFAYSDQLIVDQDLRGWKEVEYEVVRDNRDNCITVCNMENFDPLGVHTGDSIVIAPSQTLSNREYFQLRRTALKVVRHLGVVGECNIQYALNPDSEEYCIIEVNARLSRSSALASKATGYPLAYVAAKLALGIDLVSIRNSVTKSTTACFEPSLDYCVVKMPRWDLKKFAKVSTNLGSAMTSVGEVMSIGRTFEEAIQKAVRMVNPDLDGLEGKWDKDSTASENDQLKIPTDSRLYAVMAALEEGRTVDDVHNLTRIDRFFLSKLKNIATMKKVAMATGTLEGFGRQGLLALKTSGFSDRQIARYTSTSEHQVRRKRQAAGVRPYVKQVDTLAAEFPASTNYLYMTYGGNEHDIEKEEMGIMVLGCGAYCIGSSVEFDWCAVSCVRQMRSMGYKAIVVNYNPETVSTDYDESDRLYFEELSFERVLDIYEWEMAEGVVVSVGGQIPNNLAMPLSQAGVNILGTRPEDIDRAEDRDKFSAMLDSIGVDQPKWALLSTPKEALSFSDRVGFPVLVRPSFVLSGAAMAVASNHTELEKFLSAAGDAAQDKPVVVSKFILNAKEIEFDGVAQDGRILNYAISEHVENAGVHSGDATLLLPAQKLWVETIRRVKRVASAICKALNISGPFNIQLMAKEQDIKVIECNLRASRTFPFISKTLDCNFITLATRVMLGVKAVPYTISLLDIDYVAVKAPMFSFTRLRGADPTLGVEMSSTGEVAAFGRDTNDAFIQALVATGFKLPSVKNEILVSFAVDSMRAEFLPWAKEFVRMGFTFVGTPGTADYFCNHGVDTKTLAKPPKCKGAGDGTATALDGSSLPDVVEYIKDGKVDLVINIPEGTKKTEEISAGYLIRRSAVDFGVSLITNVKCAALLADSLVRRAAKDKGPLVPVCIEEYYGAGKTA</sequence>
<dbReference type="Gene3D" id="1.10.1030.10">
    <property type="entry name" value="Carbamoyl-phosphate synthetase, large subunit oligomerisation domain"/>
    <property type="match status" value="1"/>
</dbReference>
<dbReference type="PROSITE" id="PS00867">
    <property type="entry name" value="CPSASE_2"/>
    <property type="match status" value="2"/>
</dbReference>
<dbReference type="Gene3D" id="3.30.470.20">
    <property type="entry name" value="ATP-grasp fold, B domain"/>
    <property type="match status" value="2"/>
</dbReference>
<dbReference type="FunFam" id="3.40.50.20:FF:000002">
    <property type="entry name" value="Carbamoyl-phosphate synthase large chain"/>
    <property type="match status" value="1"/>
</dbReference>
<dbReference type="FunFam" id="1.10.1030.10:FF:000002">
    <property type="entry name" value="Carbamoyl-phosphate synthase large chain"/>
    <property type="match status" value="1"/>
</dbReference>
<dbReference type="SUPFAM" id="SSF52317">
    <property type="entry name" value="Class I glutamine amidotransferase-like"/>
    <property type="match status" value="1"/>
</dbReference>
<dbReference type="FunCoup" id="D7FRF3">
    <property type="interactions" value="240"/>
</dbReference>
<dbReference type="InterPro" id="IPR011607">
    <property type="entry name" value="MGS-like_dom"/>
</dbReference>
<dbReference type="Pfam" id="PF00117">
    <property type="entry name" value="GATase"/>
    <property type="match status" value="1"/>
</dbReference>
<protein>
    <submittedName>
        <fullName evidence="18">Multifunctional pyrimidine synthesis protein</fullName>
    </submittedName>
</protein>
<reference evidence="18 19" key="1">
    <citation type="journal article" date="2010" name="Nature">
        <title>The Ectocarpus genome and the independent evolution of multicellularity in brown algae.</title>
        <authorList>
            <person name="Cock J.M."/>
            <person name="Sterck L."/>
            <person name="Rouze P."/>
            <person name="Scornet D."/>
            <person name="Allen A.E."/>
            <person name="Amoutzias G."/>
            <person name="Anthouard V."/>
            <person name="Artiguenave F."/>
            <person name="Aury J.M."/>
            <person name="Badger J.H."/>
            <person name="Beszteri B."/>
            <person name="Billiau K."/>
            <person name="Bonnet E."/>
            <person name="Bothwell J.H."/>
            <person name="Bowler C."/>
            <person name="Boyen C."/>
            <person name="Brownlee C."/>
            <person name="Carrano C.J."/>
            <person name="Charrier B."/>
            <person name="Cho G.Y."/>
            <person name="Coelho S.M."/>
            <person name="Collen J."/>
            <person name="Corre E."/>
            <person name="Da Silva C."/>
            <person name="Delage L."/>
            <person name="Delaroque N."/>
            <person name="Dittami S.M."/>
            <person name="Doulbeau S."/>
            <person name="Elias M."/>
            <person name="Farnham G."/>
            <person name="Gachon C.M."/>
            <person name="Gschloessl B."/>
            <person name="Heesch S."/>
            <person name="Jabbari K."/>
            <person name="Jubin C."/>
            <person name="Kawai H."/>
            <person name="Kimura K."/>
            <person name="Kloareg B."/>
            <person name="Kupper F.C."/>
            <person name="Lang D."/>
            <person name="Le Bail A."/>
            <person name="Leblanc C."/>
            <person name="Lerouge P."/>
            <person name="Lohr M."/>
            <person name="Lopez P.J."/>
            <person name="Martens C."/>
            <person name="Maumus F."/>
            <person name="Michel G."/>
            <person name="Miranda-Saavedra D."/>
            <person name="Morales J."/>
            <person name="Moreau H."/>
            <person name="Motomura T."/>
            <person name="Nagasato C."/>
            <person name="Napoli C.A."/>
            <person name="Nelson D.R."/>
            <person name="Nyvall-Collen P."/>
            <person name="Peters A.F."/>
            <person name="Pommier C."/>
            <person name="Potin P."/>
            <person name="Poulain J."/>
            <person name="Quesneville H."/>
            <person name="Read B."/>
            <person name="Rensing S.A."/>
            <person name="Ritter A."/>
            <person name="Rousvoal S."/>
            <person name="Samanta M."/>
            <person name="Samson G."/>
            <person name="Schroeder D.C."/>
            <person name="Segurens B."/>
            <person name="Strittmatter M."/>
            <person name="Tonon T."/>
            <person name="Tregear J.W."/>
            <person name="Valentin K."/>
            <person name="von Dassow P."/>
            <person name="Yamagishi T."/>
            <person name="Van de Peer Y."/>
            <person name="Wincker P."/>
        </authorList>
    </citation>
    <scope>NUCLEOTIDE SEQUENCE [LARGE SCALE GENOMIC DNA]</scope>
    <source>
        <strain evidence="19">Ec32 / CCAP1310/4</strain>
    </source>
</reference>
<evidence type="ECO:0000256" key="12">
    <source>
        <dbReference type="ARBA" id="ARBA00022975"/>
    </source>
</evidence>
<dbReference type="SUPFAM" id="SSF52440">
    <property type="entry name" value="PreATP-grasp domain"/>
    <property type="match status" value="2"/>
</dbReference>
<organism evidence="18 19">
    <name type="scientific">Ectocarpus siliculosus</name>
    <name type="common">Brown alga</name>
    <name type="synonym">Conferva siliculosa</name>
    <dbReference type="NCBI Taxonomy" id="2880"/>
    <lineage>
        <taxon>Eukaryota</taxon>
        <taxon>Sar</taxon>
        <taxon>Stramenopiles</taxon>
        <taxon>Ochrophyta</taxon>
        <taxon>PX clade</taxon>
        <taxon>Phaeophyceae</taxon>
        <taxon>Ectocarpales</taxon>
        <taxon>Ectocarpaceae</taxon>
        <taxon>Ectocarpus</taxon>
    </lineage>
</organism>
<dbReference type="GO" id="GO:0004087">
    <property type="term" value="F:carbamoyl-phosphate synthase (ammonia) activity"/>
    <property type="evidence" value="ECO:0007669"/>
    <property type="project" value="UniProtKB-EC"/>
</dbReference>
<dbReference type="InterPro" id="IPR005483">
    <property type="entry name" value="CPSase_dom"/>
</dbReference>
<dbReference type="STRING" id="2880.D7FRF3"/>
<evidence type="ECO:0000256" key="11">
    <source>
        <dbReference type="ARBA" id="ARBA00022842"/>
    </source>
</evidence>
<evidence type="ECO:0000256" key="7">
    <source>
        <dbReference type="ARBA" id="ARBA00022723"/>
    </source>
</evidence>
<dbReference type="InterPro" id="IPR016185">
    <property type="entry name" value="PreATP-grasp_dom_sf"/>
</dbReference>
<evidence type="ECO:0000256" key="8">
    <source>
        <dbReference type="ARBA" id="ARBA00022737"/>
    </source>
</evidence>
<comment type="catalytic activity">
    <reaction evidence="14">
        <text>hydrogencarbonate + NH4(+) + 2 ATP = carbamoyl phosphate + 2 ADP + phosphate + 2 H(+)</text>
        <dbReference type="Rhea" id="RHEA:18029"/>
        <dbReference type="ChEBI" id="CHEBI:15378"/>
        <dbReference type="ChEBI" id="CHEBI:17544"/>
        <dbReference type="ChEBI" id="CHEBI:28938"/>
        <dbReference type="ChEBI" id="CHEBI:30616"/>
        <dbReference type="ChEBI" id="CHEBI:43474"/>
        <dbReference type="ChEBI" id="CHEBI:58228"/>
        <dbReference type="ChEBI" id="CHEBI:456216"/>
        <dbReference type="EC" id="6.3.4.16"/>
    </reaction>
</comment>
<evidence type="ECO:0000256" key="10">
    <source>
        <dbReference type="ARBA" id="ARBA00022840"/>
    </source>
</evidence>
<keyword evidence="12" id="KW-0665">Pyrimidine biosynthesis</keyword>
<keyword evidence="5" id="KW-0436">Ligase</keyword>
<dbReference type="GO" id="GO:0005951">
    <property type="term" value="C:carbamoyl-phosphate synthase complex"/>
    <property type="evidence" value="ECO:0007669"/>
    <property type="project" value="TreeGrafter"/>
</dbReference>
<dbReference type="NCBIfam" id="NF009455">
    <property type="entry name" value="PRK12815.1"/>
    <property type="match status" value="1"/>
</dbReference>
<dbReference type="EMBL" id="FN649731">
    <property type="protein sequence ID" value="CBJ30744.1"/>
    <property type="molecule type" value="Genomic_DNA"/>
</dbReference>
<feature type="domain" description="ATP-grasp" evidence="16">
    <location>
        <begin position="911"/>
        <end position="1102"/>
    </location>
</feature>
<dbReference type="SMART" id="SM00851">
    <property type="entry name" value="MGS"/>
    <property type="match status" value="1"/>
</dbReference>
<dbReference type="InParanoid" id="D7FRF3"/>
<dbReference type="PROSITE" id="PS51855">
    <property type="entry name" value="MGS"/>
    <property type="match status" value="1"/>
</dbReference>
<dbReference type="EMBL" id="FN648392">
    <property type="protein sequence ID" value="CBJ30744.1"/>
    <property type="molecule type" value="Genomic_DNA"/>
</dbReference>
<evidence type="ECO:0000313" key="19">
    <source>
        <dbReference type="Proteomes" id="UP000002630"/>
    </source>
</evidence>
<dbReference type="PROSITE" id="PS00866">
    <property type="entry name" value="CPSASE_1"/>
    <property type="match status" value="2"/>
</dbReference>
<evidence type="ECO:0000256" key="9">
    <source>
        <dbReference type="ARBA" id="ARBA00022741"/>
    </source>
</evidence>
<dbReference type="Pfam" id="PF02786">
    <property type="entry name" value="CPSase_L_D2"/>
    <property type="match status" value="2"/>
</dbReference>
<dbReference type="FunFam" id="3.30.470.20:FF:000001">
    <property type="entry name" value="Carbamoyl-phosphate synthase large chain"/>
    <property type="match status" value="1"/>
</dbReference>
<keyword evidence="4" id="KW-0055">Arginine biosynthesis</keyword>
<dbReference type="InterPro" id="IPR058047">
    <property type="entry name" value="CPSase_preATP-grasp"/>
</dbReference>
<dbReference type="Pfam" id="PF02142">
    <property type="entry name" value="MGS"/>
    <property type="match status" value="1"/>
</dbReference>
<dbReference type="InterPro" id="IPR005480">
    <property type="entry name" value="CPSase_lsu_oligo"/>
</dbReference>
<evidence type="ECO:0000256" key="4">
    <source>
        <dbReference type="ARBA" id="ARBA00022571"/>
    </source>
</evidence>
<dbReference type="FunFam" id="3.40.50.20:FF:000001">
    <property type="entry name" value="Carbamoyl-phosphate synthase large chain"/>
    <property type="match status" value="1"/>
</dbReference>
<dbReference type="InterPro" id="IPR036914">
    <property type="entry name" value="MGS-like_dom_sf"/>
</dbReference>
<evidence type="ECO:0000256" key="6">
    <source>
        <dbReference type="ARBA" id="ARBA00022605"/>
    </source>
</evidence>
<evidence type="ECO:0000256" key="2">
    <source>
        <dbReference type="ARBA" id="ARBA00004730"/>
    </source>
</evidence>
<keyword evidence="6" id="KW-0028">Amino-acid biosynthesis</keyword>
<evidence type="ECO:0000256" key="5">
    <source>
        <dbReference type="ARBA" id="ARBA00022598"/>
    </source>
</evidence>
<dbReference type="PANTHER" id="PTHR11405">
    <property type="entry name" value="CARBAMOYLTRANSFERASE FAMILY MEMBER"/>
    <property type="match status" value="1"/>
</dbReference>
<evidence type="ECO:0000259" key="16">
    <source>
        <dbReference type="PROSITE" id="PS50975"/>
    </source>
</evidence>
<feature type="domain" description="ATP-grasp" evidence="16">
    <location>
        <begin position="372"/>
        <end position="564"/>
    </location>
</feature>
<dbReference type="InterPro" id="IPR005479">
    <property type="entry name" value="CPAse_ATP-bd"/>
</dbReference>
<name>D7FRF3_ECTSI</name>
<dbReference type="GO" id="GO:0006526">
    <property type="term" value="P:L-arginine biosynthetic process"/>
    <property type="evidence" value="ECO:0007669"/>
    <property type="project" value="UniProtKB-KW"/>
</dbReference>
<dbReference type="SUPFAM" id="SSF52335">
    <property type="entry name" value="Methylglyoxal synthase-like"/>
    <property type="match status" value="1"/>
</dbReference>
<dbReference type="Gene3D" id="3.30.1490.20">
    <property type="entry name" value="ATP-grasp fold, A domain"/>
    <property type="match status" value="1"/>
</dbReference>
<evidence type="ECO:0000256" key="15">
    <source>
        <dbReference type="PROSITE-ProRule" id="PRU00409"/>
    </source>
</evidence>
<dbReference type="GO" id="GO:0046872">
    <property type="term" value="F:metal ion binding"/>
    <property type="evidence" value="ECO:0007669"/>
    <property type="project" value="UniProtKB-KW"/>
</dbReference>
<dbReference type="PRINTS" id="PR00098">
    <property type="entry name" value="CPSASE"/>
</dbReference>
<evidence type="ECO:0000256" key="3">
    <source>
        <dbReference type="ARBA" id="ARBA00009799"/>
    </source>
</evidence>
<evidence type="ECO:0000256" key="1">
    <source>
        <dbReference type="ARBA" id="ARBA00001936"/>
    </source>
</evidence>
<dbReference type="Pfam" id="PF25596">
    <property type="entry name" value="CPSase_L_D1"/>
    <property type="match status" value="2"/>
</dbReference>
<dbReference type="Pfam" id="PF02787">
    <property type="entry name" value="CPSase_L_D3"/>
    <property type="match status" value="1"/>
</dbReference>
<keyword evidence="19" id="KW-1185">Reference proteome</keyword>
<dbReference type="GO" id="GO:0004088">
    <property type="term" value="F:carbamoyl-phosphate synthase (glutamine-hydrolyzing) activity"/>
    <property type="evidence" value="ECO:0007669"/>
    <property type="project" value="TreeGrafter"/>
</dbReference>
<dbReference type="GO" id="GO:0005524">
    <property type="term" value="F:ATP binding"/>
    <property type="evidence" value="ECO:0007669"/>
    <property type="project" value="UniProtKB-UniRule"/>
</dbReference>
<dbReference type="PANTHER" id="PTHR11405:SF5">
    <property type="entry name" value="CAD PROTEIN"/>
    <property type="match status" value="1"/>
</dbReference>
<keyword evidence="9 15" id="KW-0547">Nucleotide-binding</keyword>
<feature type="domain" description="MGS-like" evidence="17">
    <location>
        <begin position="1168"/>
        <end position="1331"/>
    </location>
</feature>
<evidence type="ECO:0000313" key="18">
    <source>
        <dbReference type="EMBL" id="CBJ30744.1"/>
    </source>
</evidence>
<keyword evidence="8" id="KW-0677">Repeat</keyword>
<proteinExistence type="inferred from homology"/>
<dbReference type="GO" id="GO:0006221">
    <property type="term" value="P:pyrimidine nucleotide biosynthetic process"/>
    <property type="evidence" value="ECO:0007669"/>
    <property type="project" value="UniProtKB-KW"/>
</dbReference>
<evidence type="ECO:0000256" key="14">
    <source>
        <dbReference type="ARBA" id="ARBA00047359"/>
    </source>
</evidence>
<dbReference type="NCBIfam" id="TIGR01369">
    <property type="entry name" value="CPSaseII_lrg"/>
    <property type="match status" value="1"/>
</dbReference>
<comment type="cofactor">
    <cofactor evidence="1">
        <name>Mn(2+)</name>
        <dbReference type="ChEBI" id="CHEBI:29035"/>
    </cofactor>
</comment>
<evidence type="ECO:0000256" key="13">
    <source>
        <dbReference type="ARBA" id="ARBA00023211"/>
    </source>
</evidence>
<dbReference type="CDD" id="cd01744">
    <property type="entry name" value="GATase1_CPSase"/>
    <property type="match status" value="1"/>
</dbReference>
<dbReference type="InterPro" id="IPR013815">
    <property type="entry name" value="ATP_grasp_subdomain_1"/>
</dbReference>
<dbReference type="InterPro" id="IPR035686">
    <property type="entry name" value="CPSase_GATase1"/>
</dbReference>
<dbReference type="Gene3D" id="3.40.50.880">
    <property type="match status" value="1"/>
</dbReference>
<comment type="similarity">
    <text evidence="3">Belongs to the CarB family.</text>
</comment>
<dbReference type="PRINTS" id="PR00099">
    <property type="entry name" value="CPSGATASE"/>
</dbReference>
<dbReference type="OrthoDB" id="1924069at2759"/>
<dbReference type="FunFam" id="3.30.1490.20:FF:000001">
    <property type="entry name" value="Carbamoyl-phosphate synthase large chain"/>
    <property type="match status" value="1"/>
</dbReference>
<dbReference type="SMART" id="SM01096">
    <property type="entry name" value="CPSase_L_D3"/>
    <property type="match status" value="1"/>
</dbReference>
<dbReference type="FunFam" id="3.30.470.20:FF:000051">
    <property type="entry name" value="Carbamoyl phosphate synthetase II"/>
    <property type="match status" value="1"/>
</dbReference>
<dbReference type="InterPro" id="IPR017926">
    <property type="entry name" value="GATASE"/>
</dbReference>
<dbReference type="Gene3D" id="3.40.50.1380">
    <property type="entry name" value="Methylglyoxal synthase-like domain"/>
    <property type="match status" value="1"/>
</dbReference>
<dbReference type="SUPFAM" id="SSF48108">
    <property type="entry name" value="Carbamoyl phosphate synthetase, large subunit connection domain"/>
    <property type="match status" value="1"/>
</dbReference>
<dbReference type="Proteomes" id="UP000002630">
    <property type="component" value="Linkage Group LG06"/>
</dbReference>
<evidence type="ECO:0000259" key="17">
    <source>
        <dbReference type="PROSITE" id="PS51855"/>
    </source>
</evidence>
<dbReference type="InterPro" id="IPR029062">
    <property type="entry name" value="Class_I_gatase-like"/>
</dbReference>
<dbReference type="PROSITE" id="PS50975">
    <property type="entry name" value="ATP_GRASP"/>
    <property type="match status" value="2"/>
</dbReference>
<dbReference type="SUPFAM" id="SSF56059">
    <property type="entry name" value="Glutathione synthetase ATP-binding domain-like"/>
    <property type="match status" value="2"/>
</dbReference>